<evidence type="ECO:0000259" key="1">
    <source>
        <dbReference type="PROSITE" id="PS51819"/>
    </source>
</evidence>
<name>A0A554A268_9BACI</name>
<dbReference type="InterPro" id="IPR037523">
    <property type="entry name" value="VOC_core"/>
</dbReference>
<dbReference type="Proteomes" id="UP000318521">
    <property type="component" value="Unassembled WGS sequence"/>
</dbReference>
<sequence length="126" mass="14346">MAISLNHVVCFTKDNEASAKQFADVMGLTIDGYEGFDNKFVKVGVNEESAIFFQKVEENYPLQHLAFEVDGDTFNLVMDRMLEQKLSFGNSPTNTTNQQTDHPFAERGLFWFQDGCLFELMTDAKE</sequence>
<dbReference type="SUPFAM" id="SSF54593">
    <property type="entry name" value="Glyoxalase/Bleomycin resistance protein/Dihydroxybiphenyl dioxygenase"/>
    <property type="match status" value="1"/>
</dbReference>
<evidence type="ECO:0000313" key="3">
    <source>
        <dbReference type="Proteomes" id="UP000318521"/>
    </source>
</evidence>
<dbReference type="RefSeq" id="WP_143847358.1">
    <property type="nucleotide sequence ID" value="NZ_VLXZ01000002.1"/>
</dbReference>
<proteinExistence type="predicted"/>
<dbReference type="EMBL" id="VLXZ01000002">
    <property type="protein sequence ID" value="TSB47794.1"/>
    <property type="molecule type" value="Genomic_DNA"/>
</dbReference>
<feature type="domain" description="VOC" evidence="1">
    <location>
        <begin position="4"/>
        <end position="123"/>
    </location>
</feature>
<dbReference type="AlphaFoldDB" id="A0A554A268"/>
<organism evidence="2 3">
    <name type="scientific">Alkalicoccobacillus porphyridii</name>
    <dbReference type="NCBI Taxonomy" id="2597270"/>
    <lineage>
        <taxon>Bacteria</taxon>
        <taxon>Bacillati</taxon>
        <taxon>Bacillota</taxon>
        <taxon>Bacilli</taxon>
        <taxon>Bacillales</taxon>
        <taxon>Bacillaceae</taxon>
        <taxon>Alkalicoccobacillus</taxon>
    </lineage>
</organism>
<keyword evidence="3" id="KW-1185">Reference proteome</keyword>
<dbReference type="OrthoDB" id="9815599at2"/>
<accession>A0A554A268</accession>
<dbReference type="Gene3D" id="3.10.180.10">
    <property type="entry name" value="2,3-Dihydroxybiphenyl 1,2-Dioxygenase, domain 1"/>
    <property type="match status" value="1"/>
</dbReference>
<reference evidence="2 3" key="1">
    <citation type="submission" date="2019-07" db="EMBL/GenBank/DDBJ databases">
        <authorList>
            <person name="Park Y.J."/>
            <person name="Jeong S.E."/>
            <person name="Jung H.S."/>
        </authorList>
    </citation>
    <scope>NUCLEOTIDE SEQUENCE [LARGE SCALE GENOMIC DNA]</scope>
    <source>
        <strain evidence="3">P16(2019)</strain>
    </source>
</reference>
<evidence type="ECO:0000313" key="2">
    <source>
        <dbReference type="EMBL" id="TSB47794.1"/>
    </source>
</evidence>
<gene>
    <name evidence="2" type="ORF">FN960_04570</name>
</gene>
<dbReference type="InterPro" id="IPR029068">
    <property type="entry name" value="Glyas_Bleomycin-R_OHBP_Dase"/>
</dbReference>
<dbReference type="PROSITE" id="PS51819">
    <property type="entry name" value="VOC"/>
    <property type="match status" value="1"/>
</dbReference>
<comment type="caution">
    <text evidence="2">The sequence shown here is derived from an EMBL/GenBank/DDBJ whole genome shotgun (WGS) entry which is preliminary data.</text>
</comment>
<protein>
    <submittedName>
        <fullName evidence="2">VOC family protein</fullName>
    </submittedName>
</protein>